<evidence type="ECO:0000256" key="1">
    <source>
        <dbReference type="ARBA" id="ARBA00004141"/>
    </source>
</evidence>
<dbReference type="InterPro" id="IPR001757">
    <property type="entry name" value="P_typ_ATPase"/>
</dbReference>
<dbReference type="Proteomes" id="UP000241394">
    <property type="component" value="Chromosome LG27"/>
</dbReference>
<dbReference type="CDD" id="cd02079">
    <property type="entry name" value="P-type_ATPase_HM"/>
    <property type="match status" value="1"/>
</dbReference>
<reference evidence="15" key="2">
    <citation type="journal article" date="2018" name="BMC Genomics">
        <title>A manually annotated Actinidia chinensis var. chinensis (kiwifruit) genome highlights the challenges associated with draft genomes and gene prediction in plants.</title>
        <authorList>
            <person name="Pilkington S.M."/>
            <person name="Crowhurst R."/>
            <person name="Hilario E."/>
            <person name="Nardozza S."/>
            <person name="Fraser L."/>
            <person name="Peng Y."/>
            <person name="Gunaseelan K."/>
            <person name="Simpson R."/>
            <person name="Tahir J."/>
            <person name="Deroles S.C."/>
            <person name="Templeton K."/>
            <person name="Luo Z."/>
            <person name="Davy M."/>
            <person name="Cheng C."/>
            <person name="McNeilage M."/>
            <person name="Scaglione D."/>
            <person name="Liu Y."/>
            <person name="Zhang Q."/>
            <person name="Datson P."/>
            <person name="De Silva N."/>
            <person name="Gardiner S.E."/>
            <person name="Bassett H."/>
            <person name="Chagne D."/>
            <person name="McCallum J."/>
            <person name="Dzierzon H."/>
            <person name="Deng C."/>
            <person name="Wang Y.Y."/>
            <person name="Barron L."/>
            <person name="Manako K."/>
            <person name="Bowen J."/>
            <person name="Foster T.M."/>
            <person name="Erridge Z.A."/>
            <person name="Tiffin H."/>
            <person name="Waite C.N."/>
            <person name="Davies K.M."/>
            <person name="Grierson E.P."/>
            <person name="Laing W.A."/>
            <person name="Kirk R."/>
            <person name="Chen X."/>
            <person name="Wood M."/>
            <person name="Montefiori M."/>
            <person name="Brummell D.A."/>
            <person name="Schwinn K.E."/>
            <person name="Catanach A."/>
            <person name="Fullerton C."/>
            <person name="Li D."/>
            <person name="Meiyalaghan S."/>
            <person name="Nieuwenhuizen N."/>
            <person name="Read N."/>
            <person name="Prakash R."/>
            <person name="Hunter D."/>
            <person name="Zhang H."/>
            <person name="McKenzie M."/>
            <person name="Knabel M."/>
            <person name="Harris A."/>
            <person name="Allan A.C."/>
            <person name="Gleave A."/>
            <person name="Chen A."/>
            <person name="Janssen B.J."/>
            <person name="Plunkett B."/>
            <person name="Ampomah-Dwamena C."/>
            <person name="Voogd C."/>
            <person name="Leif D."/>
            <person name="Lafferty D."/>
            <person name="Souleyre E.J.F."/>
            <person name="Varkonyi-Gasic E."/>
            <person name="Gambi F."/>
            <person name="Hanley J."/>
            <person name="Yao J.L."/>
            <person name="Cheung J."/>
            <person name="David K.M."/>
            <person name="Warren B."/>
            <person name="Marsh K."/>
            <person name="Snowden K.C."/>
            <person name="Lin-Wang K."/>
            <person name="Brian L."/>
            <person name="Martinez-Sanchez M."/>
            <person name="Wang M."/>
            <person name="Ileperuma N."/>
            <person name="Macnee N."/>
            <person name="Campin R."/>
            <person name="McAtee P."/>
            <person name="Drummond R.S.M."/>
            <person name="Espley R.V."/>
            <person name="Ireland H.S."/>
            <person name="Wu R."/>
            <person name="Atkinson R.G."/>
            <person name="Karunairetnam S."/>
            <person name="Bulley S."/>
            <person name="Chunkath S."/>
            <person name="Hanley Z."/>
            <person name="Storey R."/>
            <person name="Thrimawithana A.H."/>
            <person name="Thomson S."/>
            <person name="David C."/>
            <person name="Testolin R."/>
            <person name="Huang H."/>
            <person name="Hellens R.P."/>
            <person name="Schaffer R.J."/>
        </authorList>
    </citation>
    <scope>NUCLEOTIDE SEQUENCE [LARGE SCALE GENOMIC DNA]</scope>
    <source>
        <strain evidence="15">cv. Red5</strain>
    </source>
</reference>
<comment type="similarity">
    <text evidence="2 11">Belongs to the cation transport ATPase (P-type) (TC 3.A.3) family. Type IB subfamily.</text>
</comment>
<name>A0A2R6PAB5_ACTCC</name>
<dbReference type="PANTHER" id="PTHR43079:SF1">
    <property type="entry name" value="CADMIUM_ZINC-TRANSPORTING ATPASE HMA1, CHLOROPLASTIC-RELATED"/>
    <property type="match status" value="1"/>
</dbReference>
<keyword evidence="6 11" id="KW-0067">ATP-binding</keyword>
<dbReference type="Pfam" id="PF00122">
    <property type="entry name" value="E1-E2_ATPase"/>
    <property type="match status" value="2"/>
</dbReference>
<dbReference type="Gene3D" id="3.40.50.1000">
    <property type="entry name" value="HAD superfamily/HAD-like"/>
    <property type="match status" value="1"/>
</dbReference>
<dbReference type="InParanoid" id="A0A2R6PAB5"/>
<proteinExistence type="inferred from homology"/>
<feature type="transmembrane region" description="Helical" evidence="11">
    <location>
        <begin position="159"/>
        <end position="177"/>
    </location>
</feature>
<dbReference type="InterPro" id="IPR023214">
    <property type="entry name" value="HAD_sf"/>
</dbReference>
<keyword evidence="7" id="KW-0460">Magnesium</keyword>
<evidence type="ECO:0000256" key="4">
    <source>
        <dbReference type="ARBA" id="ARBA00022723"/>
    </source>
</evidence>
<keyword evidence="15" id="KW-1185">Reference proteome</keyword>
<feature type="compositionally biased region" description="Basic residues" evidence="12">
    <location>
        <begin position="74"/>
        <end position="93"/>
    </location>
</feature>
<dbReference type="InterPro" id="IPR023299">
    <property type="entry name" value="ATPase_P-typ_cyto_dom_N"/>
</dbReference>
<dbReference type="Gene3D" id="3.40.1110.10">
    <property type="entry name" value="Calcium-transporting ATPase, cytoplasmic domain N"/>
    <property type="match status" value="1"/>
</dbReference>
<dbReference type="PROSITE" id="PS00154">
    <property type="entry name" value="ATPASE_E1_E2"/>
    <property type="match status" value="1"/>
</dbReference>
<dbReference type="GO" id="GO:0009941">
    <property type="term" value="C:chloroplast envelope"/>
    <property type="evidence" value="ECO:0007669"/>
    <property type="project" value="EnsemblPlants"/>
</dbReference>
<dbReference type="Gene3D" id="2.70.150.10">
    <property type="entry name" value="Calcium-transporting ATPase, cytoplasmic transduction domain A"/>
    <property type="match status" value="2"/>
</dbReference>
<dbReference type="NCBIfam" id="TIGR01525">
    <property type="entry name" value="ATPase-IB_hvy"/>
    <property type="match status" value="1"/>
</dbReference>
<dbReference type="SUPFAM" id="SSF81665">
    <property type="entry name" value="Calcium ATPase, transmembrane domain M"/>
    <property type="match status" value="1"/>
</dbReference>
<feature type="transmembrane region" description="Helical" evidence="11">
    <location>
        <begin position="184"/>
        <end position="200"/>
    </location>
</feature>
<dbReference type="GO" id="GO:0006878">
    <property type="term" value="P:intracellular copper ion homeostasis"/>
    <property type="evidence" value="ECO:0007669"/>
    <property type="project" value="EnsemblPlants"/>
</dbReference>
<keyword evidence="5 11" id="KW-0547">Nucleotide-binding</keyword>
<dbReference type="SFLD" id="SFLDF00027">
    <property type="entry name" value="p-type_atpase"/>
    <property type="match status" value="1"/>
</dbReference>
<dbReference type="InterPro" id="IPR059000">
    <property type="entry name" value="ATPase_P-type_domA"/>
</dbReference>
<dbReference type="OMA" id="HLHLMET"/>
<sequence length="875" mass="94808">METLRFQVRITSFRSLNRPRRRIKEVNSLKLDPFQNQTLFPSILRRSFSPQSLTRLRRFHCAAEATGPHQHDDHHHHHHHHHNHSDCGHHHHNHGGDGKLTGPQEAVLRFAEAIRWTDLANFLREHLELCCCSAALFLAAAACPYLLPKPAVKPLQHIFILIAFPLVGVSASLDCLIDITGGKINIHVLMALAAFASVFMGNPLEGGLLLAMFNLAHIAEEYFTSRSKIDVKELKENYPDFALVLEVNNEKPPNFSDLSYKEVPVNNLEVGSYILVKAGESVPVDCEVFQGRSTITIEHLTGEVKPVDRKVGDSIPGGARNLDGMMILKSVPVDCEVFQGRSTITIEHLTGEVKPVDRKVGDSIPGGARNLDGMMILKAKKTWKDSMLSRIVQLTEEAQLSKPKLQRWLDKFGEHYSKVVVILSVATALLGPLLFKWPLISTSVCRGSVYRALGLMVAASPCALAVAPLAYATAISACARKGILLKGGHVLDALASCQTIAFDKTGTLTTGEFMCKAIEPIHGHRKNDGEKFVSCCVPSCEKEALAVAAAMEKGTTHPIGRAVVDHSVGKVLPSFSVESFENLPGRGLFATLSIIEPGLVGGKPLKASLGSVEFITSHFNSADESKKIMEAVSTSSHGTDFVHAALSVNKKVTLFHFEDKPRSGAMDVVLALQDQAKLHVIMLTGDHDSSAWRVANAIGINEVYCNLKPEDKLSHVTNISKDTGGGLIMVGDGINDAPALAAATVGIVLAQRASGAAIAVADVLLLQDNISGVPFCVAKSRQTTSLVQQNVALALSSILLASLTSVFGFIPLWLTVLLHEGGTLLVCLNSIRALNDPTSSWKQNLLDLVDKLKSIIMLQWRNGTTHPSTVQAAPL</sequence>
<dbReference type="InterPro" id="IPR008250">
    <property type="entry name" value="ATPase_P-typ_transduc_dom_A_sf"/>
</dbReference>
<dbReference type="SFLD" id="SFLDS00003">
    <property type="entry name" value="Haloacid_Dehalogenase"/>
    <property type="match status" value="1"/>
</dbReference>
<dbReference type="InterPro" id="IPR018303">
    <property type="entry name" value="ATPase_P-typ_P_site"/>
</dbReference>
<feature type="transmembrane region" description="Helical" evidence="11">
    <location>
        <begin position="455"/>
        <end position="479"/>
    </location>
</feature>
<evidence type="ECO:0000313" key="15">
    <source>
        <dbReference type="Proteomes" id="UP000241394"/>
    </source>
</evidence>
<dbReference type="NCBIfam" id="TIGR01494">
    <property type="entry name" value="ATPase_P-type"/>
    <property type="match status" value="2"/>
</dbReference>
<comment type="subcellular location">
    <subcellularLocation>
        <location evidence="1">Membrane</location>
        <topology evidence="1">Multi-pass membrane protein</topology>
    </subcellularLocation>
</comment>
<dbReference type="GO" id="GO:0009642">
    <property type="term" value="P:response to light intensity"/>
    <property type="evidence" value="ECO:0007669"/>
    <property type="project" value="EnsemblPlants"/>
</dbReference>
<dbReference type="STRING" id="1590841.A0A2R6PAB5"/>
<keyword evidence="3 11" id="KW-0812">Transmembrane</keyword>
<dbReference type="InterPro" id="IPR023298">
    <property type="entry name" value="ATPase_P-typ_TM_dom_sf"/>
</dbReference>
<evidence type="ECO:0000256" key="6">
    <source>
        <dbReference type="ARBA" id="ARBA00022840"/>
    </source>
</evidence>
<evidence type="ECO:0000256" key="5">
    <source>
        <dbReference type="ARBA" id="ARBA00022741"/>
    </source>
</evidence>
<dbReference type="PRINTS" id="PR00119">
    <property type="entry name" value="CATATPASE"/>
</dbReference>
<feature type="domain" description="P-type ATPase A" evidence="13">
    <location>
        <begin position="330"/>
        <end position="396"/>
    </location>
</feature>
<dbReference type="GO" id="GO:0016887">
    <property type="term" value="F:ATP hydrolysis activity"/>
    <property type="evidence" value="ECO:0007669"/>
    <property type="project" value="EnsemblPlants"/>
</dbReference>
<dbReference type="FunCoup" id="A0A2R6PAB5">
    <property type="interactions" value="1783"/>
</dbReference>
<evidence type="ECO:0000313" key="14">
    <source>
        <dbReference type="EMBL" id="PSR87952.1"/>
    </source>
</evidence>
<dbReference type="OrthoDB" id="432719at2759"/>
<evidence type="ECO:0000256" key="3">
    <source>
        <dbReference type="ARBA" id="ARBA00022692"/>
    </source>
</evidence>
<evidence type="ECO:0000259" key="13">
    <source>
        <dbReference type="Pfam" id="PF00122"/>
    </source>
</evidence>
<evidence type="ECO:0000256" key="10">
    <source>
        <dbReference type="ARBA" id="ARBA00023136"/>
    </source>
</evidence>
<reference evidence="14 15" key="1">
    <citation type="submission" date="2017-07" db="EMBL/GenBank/DDBJ databases">
        <title>An improved, manually edited Actinidia chinensis var. chinensis (kiwifruit) genome highlights the challenges associated with draft genomes and gene prediction in plants.</title>
        <authorList>
            <person name="Pilkington S."/>
            <person name="Crowhurst R."/>
            <person name="Hilario E."/>
            <person name="Nardozza S."/>
            <person name="Fraser L."/>
            <person name="Peng Y."/>
            <person name="Gunaseelan K."/>
            <person name="Simpson R."/>
            <person name="Tahir J."/>
            <person name="Deroles S."/>
            <person name="Templeton K."/>
            <person name="Luo Z."/>
            <person name="Davy M."/>
            <person name="Cheng C."/>
            <person name="Mcneilage M."/>
            <person name="Scaglione D."/>
            <person name="Liu Y."/>
            <person name="Zhang Q."/>
            <person name="Datson P."/>
            <person name="De Silva N."/>
            <person name="Gardiner S."/>
            <person name="Bassett H."/>
            <person name="Chagne D."/>
            <person name="Mccallum J."/>
            <person name="Dzierzon H."/>
            <person name="Deng C."/>
            <person name="Wang Y.-Y."/>
            <person name="Barron N."/>
            <person name="Manako K."/>
            <person name="Bowen J."/>
            <person name="Foster T."/>
            <person name="Erridge Z."/>
            <person name="Tiffin H."/>
            <person name="Waite C."/>
            <person name="Davies K."/>
            <person name="Grierson E."/>
            <person name="Laing W."/>
            <person name="Kirk R."/>
            <person name="Chen X."/>
            <person name="Wood M."/>
            <person name="Montefiori M."/>
            <person name="Brummell D."/>
            <person name="Schwinn K."/>
            <person name="Catanach A."/>
            <person name="Fullerton C."/>
            <person name="Li D."/>
            <person name="Meiyalaghan S."/>
            <person name="Nieuwenhuizen N."/>
            <person name="Read N."/>
            <person name="Prakash R."/>
            <person name="Hunter D."/>
            <person name="Zhang H."/>
            <person name="Mckenzie M."/>
            <person name="Knabel M."/>
            <person name="Harris A."/>
            <person name="Allan A."/>
            <person name="Chen A."/>
            <person name="Janssen B."/>
            <person name="Plunkett B."/>
            <person name="Dwamena C."/>
            <person name="Voogd C."/>
            <person name="Leif D."/>
            <person name="Lafferty D."/>
            <person name="Souleyre E."/>
            <person name="Varkonyi-Gasic E."/>
            <person name="Gambi F."/>
            <person name="Hanley J."/>
            <person name="Yao J.-L."/>
            <person name="Cheung J."/>
            <person name="David K."/>
            <person name="Warren B."/>
            <person name="Marsh K."/>
            <person name="Snowden K."/>
            <person name="Lin-Wang K."/>
            <person name="Brian L."/>
            <person name="Martinez-Sanchez M."/>
            <person name="Wang M."/>
            <person name="Ileperuma N."/>
            <person name="Macnee N."/>
            <person name="Campin R."/>
            <person name="Mcatee P."/>
            <person name="Drummond R."/>
            <person name="Espley R."/>
            <person name="Ireland H."/>
            <person name="Wu R."/>
            <person name="Atkinson R."/>
            <person name="Karunairetnam S."/>
            <person name="Bulley S."/>
            <person name="Chunkath S."/>
            <person name="Hanley Z."/>
            <person name="Storey R."/>
            <person name="Thrimawithana A."/>
            <person name="Thomson S."/>
            <person name="David C."/>
            <person name="Testolin R."/>
        </authorList>
    </citation>
    <scope>NUCLEOTIDE SEQUENCE [LARGE SCALE GENOMIC DNA]</scope>
    <source>
        <strain evidence="15">cv. Red5</strain>
        <tissue evidence="14">Young leaf</tissue>
    </source>
</reference>
<accession>A0A2R6PAB5</accession>
<evidence type="ECO:0000256" key="9">
    <source>
        <dbReference type="ARBA" id="ARBA00022989"/>
    </source>
</evidence>
<dbReference type="InterPro" id="IPR051949">
    <property type="entry name" value="Cation_Transport_ATPase"/>
</dbReference>
<dbReference type="EMBL" id="NKQK01000027">
    <property type="protein sequence ID" value="PSR87952.1"/>
    <property type="molecule type" value="Genomic_DNA"/>
</dbReference>
<dbReference type="GO" id="GO:0010312">
    <property type="term" value="P:detoxification of zinc ion"/>
    <property type="evidence" value="ECO:0007669"/>
    <property type="project" value="EnsemblPlants"/>
</dbReference>
<keyword evidence="8" id="KW-1278">Translocase</keyword>
<keyword evidence="4 11" id="KW-0479">Metal-binding</keyword>
<evidence type="ECO:0000256" key="11">
    <source>
        <dbReference type="RuleBase" id="RU362081"/>
    </source>
</evidence>
<organism evidence="14 15">
    <name type="scientific">Actinidia chinensis var. chinensis</name>
    <name type="common">Chinese soft-hair kiwi</name>
    <dbReference type="NCBI Taxonomy" id="1590841"/>
    <lineage>
        <taxon>Eukaryota</taxon>
        <taxon>Viridiplantae</taxon>
        <taxon>Streptophyta</taxon>
        <taxon>Embryophyta</taxon>
        <taxon>Tracheophyta</taxon>
        <taxon>Spermatophyta</taxon>
        <taxon>Magnoliopsida</taxon>
        <taxon>eudicotyledons</taxon>
        <taxon>Gunneridae</taxon>
        <taxon>Pentapetalae</taxon>
        <taxon>asterids</taxon>
        <taxon>Ericales</taxon>
        <taxon>Actinidiaceae</taxon>
        <taxon>Actinidia</taxon>
    </lineage>
</organism>
<dbReference type="InterPro" id="IPR036412">
    <property type="entry name" value="HAD-like_sf"/>
</dbReference>
<dbReference type="SFLD" id="SFLDG00002">
    <property type="entry name" value="C1.7:_P-type_atpase_like"/>
    <property type="match status" value="1"/>
</dbReference>
<dbReference type="AlphaFoldDB" id="A0A2R6PAB5"/>
<dbReference type="Gramene" id="PSR87952">
    <property type="protein sequence ID" value="PSR87952"/>
    <property type="gene ID" value="CEY00_Acc30982"/>
</dbReference>
<evidence type="ECO:0000256" key="7">
    <source>
        <dbReference type="ARBA" id="ARBA00022842"/>
    </source>
</evidence>
<feature type="domain" description="P-type ATPase A" evidence="13">
    <location>
        <begin position="257"/>
        <end position="328"/>
    </location>
</feature>
<dbReference type="GO" id="GO:0016463">
    <property type="term" value="F:P-type zinc transporter activity"/>
    <property type="evidence" value="ECO:0007669"/>
    <property type="project" value="EnsemblPlants"/>
</dbReference>
<keyword evidence="9 11" id="KW-1133">Transmembrane helix</keyword>
<protein>
    <submittedName>
        <fullName evidence="14">Cadmium/zinc-transporting ATPase</fullName>
    </submittedName>
</protein>
<feature type="transmembrane region" description="Helical" evidence="11">
    <location>
        <begin position="416"/>
        <end position="435"/>
    </location>
</feature>
<gene>
    <name evidence="14" type="ORF">CEY00_Acc30982</name>
</gene>
<evidence type="ECO:0000256" key="12">
    <source>
        <dbReference type="SAM" id="MobiDB-lite"/>
    </source>
</evidence>
<dbReference type="SUPFAM" id="SSF81653">
    <property type="entry name" value="Calcium ATPase, transduction domain A"/>
    <property type="match status" value="2"/>
</dbReference>
<dbReference type="GO" id="GO:0046872">
    <property type="term" value="F:metal ion binding"/>
    <property type="evidence" value="ECO:0007669"/>
    <property type="project" value="UniProtKB-KW"/>
</dbReference>
<feature type="transmembrane region" description="Helical" evidence="11">
    <location>
        <begin position="127"/>
        <end position="147"/>
    </location>
</feature>
<dbReference type="Pfam" id="PF00702">
    <property type="entry name" value="Hydrolase"/>
    <property type="match status" value="1"/>
</dbReference>
<dbReference type="SUPFAM" id="SSF56784">
    <property type="entry name" value="HAD-like"/>
    <property type="match status" value="1"/>
</dbReference>
<feature type="region of interest" description="Disordered" evidence="12">
    <location>
        <begin position="65"/>
        <end position="99"/>
    </location>
</feature>
<evidence type="ECO:0000256" key="2">
    <source>
        <dbReference type="ARBA" id="ARBA00006024"/>
    </source>
</evidence>
<comment type="caution">
    <text evidence="14">The sequence shown here is derived from an EMBL/GenBank/DDBJ whole genome shotgun (WGS) entry which is preliminary data.</text>
</comment>
<evidence type="ECO:0000256" key="8">
    <source>
        <dbReference type="ARBA" id="ARBA00022967"/>
    </source>
</evidence>
<dbReference type="PANTHER" id="PTHR43079">
    <property type="entry name" value="PROBABLE CADMIUM/ZINC-TRANSPORTING ATPASE HMA1"/>
    <property type="match status" value="1"/>
</dbReference>
<dbReference type="GO" id="GO:0005524">
    <property type="term" value="F:ATP binding"/>
    <property type="evidence" value="ECO:0007669"/>
    <property type="project" value="UniProtKB-UniRule"/>
</dbReference>
<dbReference type="InterPro" id="IPR027256">
    <property type="entry name" value="P-typ_ATPase_IB"/>
</dbReference>
<dbReference type="InterPro" id="IPR044492">
    <property type="entry name" value="P_typ_ATPase_HD_dom"/>
</dbReference>
<keyword evidence="10 11" id="KW-0472">Membrane</keyword>
<dbReference type="GO" id="GO:0016020">
    <property type="term" value="C:membrane"/>
    <property type="evidence" value="ECO:0007669"/>
    <property type="project" value="UniProtKB-SubCell"/>
</dbReference>